<dbReference type="RefSeq" id="WP_148598148.1">
    <property type="nucleotide sequence ID" value="NZ_CP042997.1"/>
</dbReference>
<evidence type="ECO:0000256" key="4">
    <source>
        <dbReference type="ARBA" id="ARBA00023186"/>
    </source>
</evidence>
<dbReference type="OrthoDB" id="3394858at2"/>
<evidence type="ECO:0000313" key="7">
    <source>
        <dbReference type="EMBL" id="QEH38738.1"/>
    </source>
</evidence>
<protein>
    <recommendedName>
        <fullName evidence="5">Urease accessory protein UreE</fullName>
    </recommendedName>
</protein>
<reference evidence="7 8" key="1">
    <citation type="submission" date="2019-08" db="EMBL/GenBank/DDBJ databases">
        <title>Deep-cultivation of Planctomycetes and their phenomic and genomic characterization uncovers novel biology.</title>
        <authorList>
            <person name="Wiegand S."/>
            <person name="Jogler M."/>
            <person name="Boedeker C."/>
            <person name="Pinto D."/>
            <person name="Vollmers J."/>
            <person name="Rivas-Marin E."/>
            <person name="Kohn T."/>
            <person name="Peeters S.H."/>
            <person name="Heuer A."/>
            <person name="Rast P."/>
            <person name="Oberbeckmann S."/>
            <person name="Bunk B."/>
            <person name="Jeske O."/>
            <person name="Meyerdierks A."/>
            <person name="Storesund J.E."/>
            <person name="Kallscheuer N."/>
            <person name="Luecker S."/>
            <person name="Lage O.M."/>
            <person name="Pohl T."/>
            <person name="Merkel B.J."/>
            <person name="Hornburger P."/>
            <person name="Mueller R.-W."/>
            <person name="Bruemmer F."/>
            <person name="Labrenz M."/>
            <person name="Spormann A.M."/>
            <person name="Op den Camp H."/>
            <person name="Overmann J."/>
            <person name="Amann R."/>
            <person name="Jetten M.S.M."/>
            <person name="Mascher T."/>
            <person name="Medema M.H."/>
            <person name="Devos D.P."/>
            <person name="Kaster A.-K."/>
            <person name="Ovreas L."/>
            <person name="Rohde M."/>
            <person name="Galperin M.Y."/>
            <person name="Jogler C."/>
        </authorList>
    </citation>
    <scope>NUCLEOTIDE SEQUENCE [LARGE SCALE GENOMIC DNA]</scope>
    <source>
        <strain evidence="7 8">OJF2</strain>
    </source>
</reference>
<dbReference type="SMART" id="SM00988">
    <property type="entry name" value="UreE_N"/>
    <property type="match status" value="1"/>
</dbReference>
<evidence type="ECO:0000259" key="6">
    <source>
        <dbReference type="SMART" id="SM00988"/>
    </source>
</evidence>
<dbReference type="InterPro" id="IPR004029">
    <property type="entry name" value="UreE_N"/>
</dbReference>
<dbReference type="PIRSF" id="PIRSF036402">
    <property type="entry name" value="Ureas_acces_UreE"/>
    <property type="match status" value="1"/>
</dbReference>
<evidence type="ECO:0000256" key="1">
    <source>
        <dbReference type="ARBA" id="ARBA00004496"/>
    </source>
</evidence>
<dbReference type="GO" id="GO:0016151">
    <property type="term" value="F:nickel cation binding"/>
    <property type="evidence" value="ECO:0007669"/>
    <property type="project" value="UniProtKB-UniRule"/>
</dbReference>
<dbReference type="SUPFAM" id="SSF69287">
    <property type="entry name" value="Urease metallochaperone UreE, N-terminal domain"/>
    <property type="match status" value="1"/>
</dbReference>
<dbReference type="InterPro" id="IPR036118">
    <property type="entry name" value="UreE_N_sf"/>
</dbReference>
<dbReference type="Pfam" id="PF02814">
    <property type="entry name" value="UreE_N"/>
    <property type="match status" value="1"/>
</dbReference>
<dbReference type="HAMAP" id="MF_00822">
    <property type="entry name" value="UreE"/>
    <property type="match status" value="1"/>
</dbReference>
<dbReference type="EMBL" id="CP042997">
    <property type="protein sequence ID" value="QEH38738.1"/>
    <property type="molecule type" value="Genomic_DNA"/>
</dbReference>
<keyword evidence="4 5" id="KW-0143">Chaperone</keyword>
<dbReference type="InterPro" id="IPR012406">
    <property type="entry name" value="UreE"/>
</dbReference>
<dbReference type="AlphaFoldDB" id="A0A5B9WDJ8"/>
<accession>A0A5B9WDJ8</accession>
<organism evidence="7 8">
    <name type="scientific">Aquisphaera giovannonii</name>
    <dbReference type="NCBI Taxonomy" id="406548"/>
    <lineage>
        <taxon>Bacteria</taxon>
        <taxon>Pseudomonadati</taxon>
        <taxon>Planctomycetota</taxon>
        <taxon>Planctomycetia</taxon>
        <taxon>Isosphaerales</taxon>
        <taxon>Isosphaeraceae</taxon>
        <taxon>Aquisphaera</taxon>
    </lineage>
</organism>
<sequence length="191" mass="21137">MLMVEKPVGNLADPSWADRLATATVDVLELDQWHAQKNRFRLKTRSGAEVAVALDRGSHLRDGDILGWDEGTKTAIAVRIRLQEVLVIHLDALLGEPAEALARTCFELGHALGNQHWPAIVKGTEVYVPLTVDRRVMDSVMRTHAFAGVTHEFRPGLEVIPFLAPHEARRLFGGADSTPHSHAKSYEQGRV</sequence>
<dbReference type="GO" id="GO:0051082">
    <property type="term" value="F:unfolded protein binding"/>
    <property type="evidence" value="ECO:0007669"/>
    <property type="project" value="UniProtKB-UniRule"/>
</dbReference>
<evidence type="ECO:0000256" key="3">
    <source>
        <dbReference type="ARBA" id="ARBA00022596"/>
    </source>
</evidence>
<evidence type="ECO:0000313" key="8">
    <source>
        <dbReference type="Proteomes" id="UP000324233"/>
    </source>
</evidence>
<dbReference type="InterPro" id="IPR007864">
    <property type="entry name" value="UreE_C_dom"/>
</dbReference>
<keyword evidence="2 5" id="KW-0963">Cytoplasm</keyword>
<feature type="domain" description="UreE urease accessory N-terminal" evidence="6">
    <location>
        <begin position="10"/>
        <end position="74"/>
    </location>
</feature>
<dbReference type="Pfam" id="PF05194">
    <property type="entry name" value="UreE_C"/>
    <property type="match status" value="1"/>
</dbReference>
<dbReference type="KEGG" id="agv:OJF2_73440"/>
<dbReference type="GO" id="GO:0065003">
    <property type="term" value="P:protein-containing complex assembly"/>
    <property type="evidence" value="ECO:0007669"/>
    <property type="project" value="InterPro"/>
</dbReference>
<comment type="similarity">
    <text evidence="5">Belongs to the UreE family.</text>
</comment>
<comment type="subcellular location">
    <subcellularLocation>
        <location evidence="1 5">Cytoplasm</location>
    </subcellularLocation>
</comment>
<evidence type="ECO:0000256" key="2">
    <source>
        <dbReference type="ARBA" id="ARBA00022490"/>
    </source>
</evidence>
<name>A0A5B9WDJ8_9BACT</name>
<keyword evidence="8" id="KW-1185">Reference proteome</keyword>
<dbReference type="CDD" id="cd00571">
    <property type="entry name" value="UreE"/>
    <property type="match status" value="1"/>
</dbReference>
<keyword evidence="3 5" id="KW-0533">Nickel</keyword>
<gene>
    <name evidence="5 7" type="primary">ureE</name>
    <name evidence="7" type="ORF">OJF2_73440</name>
</gene>
<comment type="function">
    <text evidence="5">Involved in urease metallocenter assembly. Binds nickel. Probably functions as a nickel donor during metallocenter assembly.</text>
</comment>
<dbReference type="GO" id="GO:0006457">
    <property type="term" value="P:protein folding"/>
    <property type="evidence" value="ECO:0007669"/>
    <property type="project" value="InterPro"/>
</dbReference>
<proteinExistence type="inferred from homology"/>
<dbReference type="Proteomes" id="UP000324233">
    <property type="component" value="Chromosome"/>
</dbReference>
<dbReference type="Gene3D" id="2.60.260.20">
    <property type="entry name" value="Urease metallochaperone UreE, N-terminal domain"/>
    <property type="match status" value="1"/>
</dbReference>
<dbReference type="GO" id="GO:0019627">
    <property type="term" value="P:urea metabolic process"/>
    <property type="evidence" value="ECO:0007669"/>
    <property type="project" value="InterPro"/>
</dbReference>
<evidence type="ECO:0000256" key="5">
    <source>
        <dbReference type="HAMAP-Rule" id="MF_00822"/>
    </source>
</evidence>
<dbReference type="GO" id="GO:0005737">
    <property type="term" value="C:cytoplasm"/>
    <property type="evidence" value="ECO:0007669"/>
    <property type="project" value="UniProtKB-SubCell"/>
</dbReference>